<dbReference type="Pfam" id="PF01805">
    <property type="entry name" value="Surp"/>
    <property type="match status" value="1"/>
</dbReference>
<dbReference type="GO" id="GO:0006355">
    <property type="term" value="P:regulation of DNA-templated transcription"/>
    <property type="evidence" value="ECO:0007669"/>
    <property type="project" value="UniProtKB-ARBA"/>
</dbReference>
<dbReference type="PANTHER" id="PTHR23340:SF0">
    <property type="entry name" value="SURP AND G-PATCH DOMAIN-CONTAINING PROTEIN 1 ISOFORM X1"/>
    <property type="match status" value="1"/>
</dbReference>
<dbReference type="GO" id="GO:0005654">
    <property type="term" value="C:nucleoplasm"/>
    <property type="evidence" value="ECO:0007669"/>
    <property type="project" value="TreeGrafter"/>
</dbReference>
<feature type="domain" description="BHLH" evidence="11">
    <location>
        <begin position="667"/>
        <end position="717"/>
    </location>
</feature>
<organism evidence="12 13">
    <name type="scientific">Corchorus capsularis</name>
    <name type="common">Jute</name>
    <dbReference type="NCBI Taxonomy" id="210143"/>
    <lineage>
        <taxon>Eukaryota</taxon>
        <taxon>Viridiplantae</taxon>
        <taxon>Streptophyta</taxon>
        <taxon>Embryophyta</taxon>
        <taxon>Tracheophyta</taxon>
        <taxon>Spermatophyta</taxon>
        <taxon>Magnoliopsida</taxon>
        <taxon>eudicotyledons</taxon>
        <taxon>Gunneridae</taxon>
        <taxon>Pentapetalae</taxon>
        <taxon>rosids</taxon>
        <taxon>malvids</taxon>
        <taxon>Malvales</taxon>
        <taxon>Malvaceae</taxon>
        <taxon>Grewioideae</taxon>
        <taxon>Apeibeae</taxon>
        <taxon>Corchorus</taxon>
    </lineage>
</organism>
<dbReference type="STRING" id="210143.A0A1R3HHF3"/>
<dbReference type="InterPro" id="IPR011598">
    <property type="entry name" value="bHLH_dom"/>
</dbReference>
<feature type="compositionally biased region" description="Basic and acidic residues" evidence="8">
    <location>
        <begin position="109"/>
        <end position="119"/>
    </location>
</feature>
<dbReference type="FunFam" id="4.10.280.10:FF:000021">
    <property type="entry name" value="Transcription factor bHLH130 family"/>
    <property type="match status" value="1"/>
</dbReference>
<keyword evidence="5" id="KW-0804">Transcription</keyword>
<evidence type="ECO:0000313" key="12">
    <source>
        <dbReference type="EMBL" id="OMO69807.1"/>
    </source>
</evidence>
<reference evidence="12 13" key="1">
    <citation type="submission" date="2013-09" db="EMBL/GenBank/DDBJ databases">
        <title>Corchorus capsularis genome sequencing.</title>
        <authorList>
            <person name="Alam M."/>
            <person name="Haque M.S."/>
            <person name="Islam M.S."/>
            <person name="Emdad E.M."/>
            <person name="Islam M.M."/>
            <person name="Ahmed B."/>
            <person name="Halim A."/>
            <person name="Hossen Q.M.M."/>
            <person name="Hossain M.Z."/>
            <person name="Ahmed R."/>
            <person name="Khan M.M."/>
            <person name="Islam R."/>
            <person name="Rashid M.M."/>
            <person name="Khan S.A."/>
            <person name="Rahman M.S."/>
            <person name="Alam M."/>
        </authorList>
    </citation>
    <scope>NUCLEOTIDE SEQUENCE [LARGE SCALE GENOMIC DNA]</scope>
    <source>
        <strain evidence="13">cv. CVL-1</strain>
        <tissue evidence="12">Whole seedling</tissue>
    </source>
</reference>
<protein>
    <submittedName>
        <fullName evidence="12">SWAP/Surp</fullName>
    </submittedName>
</protein>
<feature type="compositionally biased region" description="Basic and acidic residues" evidence="8">
    <location>
        <begin position="282"/>
        <end position="302"/>
    </location>
</feature>
<dbReference type="EMBL" id="AWWV01011962">
    <property type="protein sequence ID" value="OMO69807.1"/>
    <property type="molecule type" value="Genomic_DNA"/>
</dbReference>
<proteinExistence type="predicted"/>
<keyword evidence="13" id="KW-1185">Reference proteome</keyword>
<dbReference type="InterPro" id="IPR035967">
    <property type="entry name" value="SWAP/Surp_sf"/>
</dbReference>
<evidence type="ECO:0000259" key="10">
    <source>
        <dbReference type="PROSITE" id="PS50174"/>
    </source>
</evidence>
<evidence type="ECO:0000259" key="11">
    <source>
        <dbReference type="PROSITE" id="PS50888"/>
    </source>
</evidence>
<evidence type="ECO:0000259" key="9">
    <source>
        <dbReference type="PROSITE" id="PS50128"/>
    </source>
</evidence>
<keyword evidence="6" id="KW-0508">mRNA splicing</keyword>
<gene>
    <name evidence="12" type="ORF">CCACVL1_19254</name>
</gene>
<dbReference type="InterPro" id="IPR000061">
    <property type="entry name" value="Surp"/>
</dbReference>
<dbReference type="Gramene" id="OMO69807">
    <property type="protein sequence ID" value="OMO69807"/>
    <property type="gene ID" value="CCACVL1_19254"/>
</dbReference>
<dbReference type="SUPFAM" id="SSF47459">
    <property type="entry name" value="HLH, helix-loop-helix DNA-binding domain"/>
    <property type="match status" value="1"/>
</dbReference>
<evidence type="ECO:0000256" key="2">
    <source>
        <dbReference type="ARBA" id="ARBA00022664"/>
    </source>
</evidence>
<comment type="subcellular location">
    <subcellularLocation>
        <location evidence="1">Nucleus</location>
    </subcellularLocation>
</comment>
<accession>A0A1R3HHF3</accession>
<dbReference type="InterPro" id="IPR036638">
    <property type="entry name" value="HLH_DNA-bd_sf"/>
</dbReference>
<sequence>MEKGVPSSLFVNDGSFMERFKQLQQQKDEKEKAAAALEESKPPKIVKGSSAPKPAIALNKLTMEFKANDARKTSQASSGGKLAFSLKQKSKLVSPPVKLATDEEEEDQDTGKLPDDIPVKRQKLGQAIASEQASKQVDVASPSASDPTVKKFADNLANFVAKHGRQIEHITRQKNPGDTPFKFLFDESCSDYKYYEYRLAEEEKALSHNKESQTPQHGDASISASKSTSSSVRSLHQSGYQMPASALYENNEEPRSSMASVGRAGPSSAPTGADPIAMMEYYMKKAAQEEKMRPPKQSKDEMPPPPSIQAASLKKGHHMGDYIPPEELEKFLAACNDAAAQKAARETAEKAKIQSDNVGHKLLSKMGWKEGEGLGSSKNGISDPIMAGDVKMNNLGVGAHHPGEVTAEDDIYEQYKKRMMLGYRYRPNPLESSKDMSVSYSSSFRFPDGELRKKHEFKDSSHYVQQKQQHNSGLIRFRSAPSSFLDDTDSGPGFEDYDKFPPSSPEMETLFILSCNGSGSDNMQQHGHGEKAVLKREEAQSVPQRNGCSEMMMYQRPVNGLANDTNIVTVANGVVGSSVCHSSSCGLENSMQAKLGNENGSNLVRQSSSPAEFFSNVLGLDHGFNVAQKDCGDRLSLAKTRAEMAVVEKLWQFQGSVPCKIRAKRGCATHPRSIAERVRRTRISERMRKLQGLFPNMDKQTNTADMLDMAVEYIKDLQKQVKKLTDTKASRTCTCTCSAQVNTNTNTNQIFVPN</sequence>
<dbReference type="AlphaFoldDB" id="A0A1R3HHF3"/>
<dbReference type="GO" id="GO:0046983">
    <property type="term" value="F:protein dimerization activity"/>
    <property type="evidence" value="ECO:0007669"/>
    <property type="project" value="InterPro"/>
</dbReference>
<name>A0A1R3HHF3_COCAP</name>
<dbReference type="GO" id="GO:0003723">
    <property type="term" value="F:RNA binding"/>
    <property type="evidence" value="ECO:0007669"/>
    <property type="project" value="InterPro"/>
</dbReference>
<feature type="compositionally biased region" description="Basic and acidic residues" evidence="8">
    <location>
        <begin position="23"/>
        <end position="42"/>
    </location>
</feature>
<dbReference type="SUPFAM" id="SSF109905">
    <property type="entry name" value="Surp module (SWAP domain)"/>
    <property type="match status" value="1"/>
</dbReference>
<evidence type="ECO:0000256" key="1">
    <source>
        <dbReference type="ARBA" id="ARBA00004123"/>
    </source>
</evidence>
<dbReference type="Pfam" id="PF00010">
    <property type="entry name" value="HLH"/>
    <property type="match status" value="1"/>
</dbReference>
<dbReference type="PANTHER" id="PTHR23340">
    <property type="entry name" value="ARGININE/SERINE RICH SPLICING FACTOR SF4/14"/>
    <property type="match status" value="1"/>
</dbReference>
<dbReference type="Pfam" id="PF01585">
    <property type="entry name" value="G-patch"/>
    <property type="match status" value="1"/>
</dbReference>
<keyword evidence="7" id="KW-0539">Nucleus</keyword>
<dbReference type="SMART" id="SM00648">
    <property type="entry name" value="SWAP"/>
    <property type="match status" value="1"/>
</dbReference>
<feature type="compositionally biased region" description="Low complexity" evidence="8">
    <location>
        <begin position="221"/>
        <end position="234"/>
    </location>
</feature>
<evidence type="ECO:0000256" key="3">
    <source>
        <dbReference type="ARBA" id="ARBA00023015"/>
    </source>
</evidence>
<keyword evidence="2" id="KW-0507">mRNA processing</keyword>
<comment type="caution">
    <text evidence="12">The sequence shown here is derived from an EMBL/GenBank/DDBJ whole genome shotgun (WGS) entry which is preliminary data.</text>
</comment>
<dbReference type="Proteomes" id="UP000188268">
    <property type="component" value="Unassembled WGS sequence"/>
</dbReference>
<dbReference type="InterPro" id="IPR000467">
    <property type="entry name" value="G_patch_dom"/>
</dbReference>
<dbReference type="PROSITE" id="PS50128">
    <property type="entry name" value="SURP"/>
    <property type="match status" value="1"/>
</dbReference>
<keyword evidence="4" id="KW-0238">DNA-binding</keyword>
<feature type="domain" description="G-patch" evidence="10">
    <location>
        <begin position="355"/>
        <end position="402"/>
    </location>
</feature>
<evidence type="ECO:0000256" key="8">
    <source>
        <dbReference type="SAM" id="MobiDB-lite"/>
    </source>
</evidence>
<dbReference type="GO" id="GO:0000976">
    <property type="term" value="F:transcription cis-regulatory region binding"/>
    <property type="evidence" value="ECO:0007669"/>
    <property type="project" value="UniProtKB-ARBA"/>
</dbReference>
<dbReference type="PROSITE" id="PS50888">
    <property type="entry name" value="BHLH"/>
    <property type="match status" value="1"/>
</dbReference>
<dbReference type="SMART" id="SM00443">
    <property type="entry name" value="G_patch"/>
    <property type="match status" value="1"/>
</dbReference>
<evidence type="ECO:0000256" key="7">
    <source>
        <dbReference type="ARBA" id="ARBA00023242"/>
    </source>
</evidence>
<dbReference type="Gene3D" id="1.10.10.790">
    <property type="entry name" value="Surp module"/>
    <property type="match status" value="1"/>
</dbReference>
<feature type="domain" description="SURP motif" evidence="9">
    <location>
        <begin position="152"/>
        <end position="195"/>
    </location>
</feature>
<dbReference type="SMART" id="SM00353">
    <property type="entry name" value="HLH"/>
    <property type="match status" value="1"/>
</dbReference>
<evidence type="ECO:0000256" key="6">
    <source>
        <dbReference type="ARBA" id="ARBA00023187"/>
    </source>
</evidence>
<dbReference type="PROSITE" id="PS50174">
    <property type="entry name" value="G_PATCH"/>
    <property type="match status" value="1"/>
</dbReference>
<feature type="region of interest" description="Disordered" evidence="8">
    <location>
        <begin position="23"/>
        <end position="52"/>
    </location>
</feature>
<dbReference type="GO" id="GO:0008380">
    <property type="term" value="P:RNA splicing"/>
    <property type="evidence" value="ECO:0007669"/>
    <property type="project" value="UniProtKB-KW"/>
</dbReference>
<dbReference type="Gene3D" id="4.10.280.10">
    <property type="entry name" value="Helix-loop-helix DNA-binding domain"/>
    <property type="match status" value="1"/>
</dbReference>
<dbReference type="GO" id="GO:0006397">
    <property type="term" value="P:mRNA processing"/>
    <property type="evidence" value="ECO:0007669"/>
    <property type="project" value="UniProtKB-KW"/>
</dbReference>
<evidence type="ECO:0000256" key="4">
    <source>
        <dbReference type="ARBA" id="ARBA00023125"/>
    </source>
</evidence>
<evidence type="ECO:0000313" key="13">
    <source>
        <dbReference type="Proteomes" id="UP000188268"/>
    </source>
</evidence>
<dbReference type="InterPro" id="IPR040169">
    <property type="entry name" value="SUGP1/2"/>
</dbReference>
<keyword evidence="3" id="KW-0805">Transcription regulation</keyword>
<dbReference type="OrthoDB" id="4822at2759"/>
<evidence type="ECO:0000256" key="5">
    <source>
        <dbReference type="ARBA" id="ARBA00023163"/>
    </source>
</evidence>
<feature type="region of interest" description="Disordered" evidence="8">
    <location>
        <begin position="205"/>
        <end position="321"/>
    </location>
</feature>
<feature type="region of interest" description="Disordered" evidence="8">
    <location>
        <begin position="66"/>
        <end position="147"/>
    </location>
</feature>